<dbReference type="Gene3D" id="3.40.50.720">
    <property type="entry name" value="NAD(P)-binding Rossmann-like Domain"/>
    <property type="match status" value="1"/>
</dbReference>
<dbReference type="Proteomes" id="UP000054481">
    <property type="component" value="Unassembled WGS sequence"/>
</dbReference>
<evidence type="ECO:0000313" key="1">
    <source>
        <dbReference type="EMBL" id="KJZ76893.1"/>
    </source>
</evidence>
<sequence length="234" mass="25802">MGAVFEAGVQLFMFRGLASAGPASQGKMLIKSSDEKYVTGEYAKCRGFKSAVIISAGIYMDEFTEKEFTRIIGGFPQITDDEGYRTLPLSMGAGRAGSPWFPSKMTLAIMCMVCCSNPEHYNSQLVQALSTLITPQETVVQVFERHTGQQARFIPVTDLQIVDTQGNLALENLKDNLRFLHCCDGRYFGVPSDVTQARLLKAQANQAKGFPEGHGLMSLAHWFDQYLSSRIAAH</sequence>
<name>A0A0F7ZVM9_9HYPO</name>
<dbReference type="Gene3D" id="3.90.25.10">
    <property type="entry name" value="UDP-galactose 4-epimerase, domain 1"/>
    <property type="match status" value="1"/>
</dbReference>
<accession>A0A0F7ZVM9</accession>
<keyword evidence="2" id="KW-1185">Reference proteome</keyword>
<dbReference type="AlphaFoldDB" id="A0A0F7ZVM9"/>
<evidence type="ECO:0000313" key="2">
    <source>
        <dbReference type="Proteomes" id="UP000054481"/>
    </source>
</evidence>
<proteinExistence type="predicted"/>
<organism evidence="1 2">
    <name type="scientific">Hirsutella minnesotensis 3608</name>
    <dbReference type="NCBI Taxonomy" id="1043627"/>
    <lineage>
        <taxon>Eukaryota</taxon>
        <taxon>Fungi</taxon>
        <taxon>Dikarya</taxon>
        <taxon>Ascomycota</taxon>
        <taxon>Pezizomycotina</taxon>
        <taxon>Sordariomycetes</taxon>
        <taxon>Hypocreomycetidae</taxon>
        <taxon>Hypocreales</taxon>
        <taxon>Ophiocordycipitaceae</taxon>
        <taxon>Hirsutella</taxon>
    </lineage>
</organism>
<protein>
    <recommendedName>
        <fullName evidence="3">NmrA-like domain-containing protein</fullName>
    </recommendedName>
</protein>
<evidence type="ECO:0008006" key="3">
    <source>
        <dbReference type="Google" id="ProtNLM"/>
    </source>
</evidence>
<reference evidence="1 2" key="1">
    <citation type="journal article" date="2014" name="Genome Biol. Evol.">
        <title>Comparative genomics and transcriptomics analyses reveal divergent lifestyle features of nematode endoparasitic fungus Hirsutella minnesotensis.</title>
        <authorList>
            <person name="Lai Y."/>
            <person name="Liu K."/>
            <person name="Zhang X."/>
            <person name="Zhang X."/>
            <person name="Li K."/>
            <person name="Wang N."/>
            <person name="Shu C."/>
            <person name="Wu Y."/>
            <person name="Wang C."/>
            <person name="Bushley K.E."/>
            <person name="Xiang M."/>
            <person name="Liu X."/>
        </authorList>
    </citation>
    <scope>NUCLEOTIDE SEQUENCE [LARGE SCALE GENOMIC DNA]</scope>
    <source>
        <strain evidence="1 2">3608</strain>
    </source>
</reference>
<dbReference type="EMBL" id="KQ030509">
    <property type="protein sequence ID" value="KJZ76893.1"/>
    <property type="molecule type" value="Genomic_DNA"/>
</dbReference>
<gene>
    <name evidence="1" type="ORF">HIM_03770</name>
</gene>
<dbReference type="OrthoDB" id="300709at2759"/>